<evidence type="ECO:0000313" key="4">
    <source>
        <dbReference type="Proteomes" id="UP000078263"/>
    </source>
</evidence>
<accession>A0A192D5I4</accession>
<feature type="transmembrane region" description="Helical" evidence="1">
    <location>
        <begin position="190"/>
        <end position="211"/>
    </location>
</feature>
<name>A0A192D5I4_9SPHN</name>
<proteinExistence type="predicted"/>
<gene>
    <name evidence="3" type="ORF">A9D12_10740</name>
</gene>
<dbReference type="InterPro" id="IPR005804">
    <property type="entry name" value="FA_desaturase_dom"/>
</dbReference>
<dbReference type="GO" id="GO:0006629">
    <property type="term" value="P:lipid metabolic process"/>
    <property type="evidence" value="ECO:0007669"/>
    <property type="project" value="InterPro"/>
</dbReference>
<dbReference type="GO" id="GO:0016020">
    <property type="term" value="C:membrane"/>
    <property type="evidence" value="ECO:0007669"/>
    <property type="project" value="TreeGrafter"/>
</dbReference>
<protein>
    <submittedName>
        <fullName evidence="3">Fatty acid desaturase</fullName>
    </submittedName>
</protein>
<sequence>MNEWQPTDTPAPALDPRKLVGELKPFTAVHTGRSIWELTATLVPFFALILAMLWAVSAGYLAALLLLPVSGLLLLRTFIIQHDCGHGAYLAKRTSNDWLGRMLGVLTFTPYDCWRRSHTLHHASTGNLDARGFGDVDTLTVAEFRALKPFQRLMYRIYRHPVVLFGIAPAYLFMLRHRLPIGLMRDGRQYWVSALGTNLAMAGMFAALMAFFGVGATLMVLLPTVLVAATAGVWLFYVQHQFEQAHWDKADAWKFHEAALHGSSHLDLPQPLRWFTGNIGMHHVHHLASRIPFYRLPNVLAAYPQLASLNRMTIREAFKPFLLTLWDEDQRRLISFREAKATAAAA</sequence>
<dbReference type="Pfam" id="PF00487">
    <property type="entry name" value="FA_desaturase"/>
    <property type="match status" value="1"/>
</dbReference>
<organism evidence="3 4">
    <name type="scientific">Erythrobacter neustonensis</name>
    <dbReference type="NCBI Taxonomy" id="1112"/>
    <lineage>
        <taxon>Bacteria</taxon>
        <taxon>Pseudomonadati</taxon>
        <taxon>Pseudomonadota</taxon>
        <taxon>Alphaproteobacteria</taxon>
        <taxon>Sphingomonadales</taxon>
        <taxon>Erythrobacteraceae</taxon>
        <taxon>Erythrobacter/Porphyrobacter group</taxon>
        <taxon>Erythrobacter</taxon>
    </lineage>
</organism>
<dbReference type="PANTHER" id="PTHR19353">
    <property type="entry name" value="FATTY ACID DESATURASE 2"/>
    <property type="match status" value="1"/>
</dbReference>
<reference evidence="3 4" key="1">
    <citation type="submission" date="2016-05" db="EMBL/GenBank/DDBJ databases">
        <title>Compelete Genome Sequence of Bacteriochlorophyll-Synthesizing Bacterium Porphyrobacter neustonensis DSM 9434.</title>
        <authorList>
            <person name="Shi X.-L."/>
            <person name="Wu Y.-H."/>
            <person name="Cheng H."/>
            <person name="Xu L."/>
            <person name="Zhang X.-Q."/>
            <person name="Wang C.-S."/>
            <person name="Xu X.-W."/>
        </authorList>
    </citation>
    <scope>NUCLEOTIDE SEQUENCE [LARGE SCALE GENOMIC DNA]</scope>
    <source>
        <strain evidence="3 4">DSM 9434</strain>
    </source>
</reference>
<feature type="transmembrane region" description="Helical" evidence="1">
    <location>
        <begin position="157"/>
        <end position="175"/>
    </location>
</feature>
<dbReference type="OrthoDB" id="9792534at2"/>
<keyword evidence="1" id="KW-0472">Membrane</keyword>
<dbReference type="GO" id="GO:0016717">
    <property type="term" value="F:oxidoreductase activity, acting on paired donors, with oxidation of a pair of donors resulting in the reduction of molecular oxygen to two molecules of water"/>
    <property type="evidence" value="ECO:0007669"/>
    <property type="project" value="TreeGrafter"/>
</dbReference>
<dbReference type="AlphaFoldDB" id="A0A192D5I4"/>
<evidence type="ECO:0000256" key="1">
    <source>
        <dbReference type="SAM" id="Phobius"/>
    </source>
</evidence>
<evidence type="ECO:0000313" key="3">
    <source>
        <dbReference type="EMBL" id="ANK13340.1"/>
    </source>
</evidence>
<keyword evidence="1" id="KW-1133">Transmembrane helix</keyword>
<dbReference type="EMBL" id="CP016033">
    <property type="protein sequence ID" value="ANK13340.1"/>
    <property type="molecule type" value="Genomic_DNA"/>
</dbReference>
<dbReference type="Proteomes" id="UP000078263">
    <property type="component" value="Chromosome"/>
</dbReference>
<dbReference type="KEGG" id="pns:A9D12_10740"/>
<dbReference type="InterPro" id="IPR012171">
    <property type="entry name" value="Fatty_acid_desaturase"/>
</dbReference>
<dbReference type="CDD" id="cd03507">
    <property type="entry name" value="Delta12-FADS-like"/>
    <property type="match status" value="1"/>
</dbReference>
<dbReference type="PANTHER" id="PTHR19353:SF73">
    <property type="entry name" value="FATTY ACID DESATURASE"/>
    <property type="match status" value="1"/>
</dbReference>
<keyword evidence="1" id="KW-0812">Transmembrane</keyword>
<feature type="transmembrane region" description="Helical" evidence="1">
    <location>
        <begin position="218"/>
        <end position="237"/>
    </location>
</feature>
<evidence type="ECO:0000259" key="2">
    <source>
        <dbReference type="Pfam" id="PF00487"/>
    </source>
</evidence>
<keyword evidence="4" id="KW-1185">Reference proteome</keyword>
<feature type="transmembrane region" description="Helical" evidence="1">
    <location>
        <begin position="45"/>
        <end position="67"/>
    </location>
</feature>
<feature type="domain" description="Fatty acid desaturase" evidence="2">
    <location>
        <begin position="61"/>
        <end position="308"/>
    </location>
</feature>